<dbReference type="Gene3D" id="3.40.50.720">
    <property type="entry name" value="NAD(P)-binding Rossmann-like Domain"/>
    <property type="match status" value="1"/>
</dbReference>
<dbReference type="SUPFAM" id="SSF51735">
    <property type="entry name" value="NAD(P)-binding Rossmann-fold domains"/>
    <property type="match status" value="1"/>
</dbReference>
<feature type="domain" description="Ketoreductase" evidence="3">
    <location>
        <begin position="11"/>
        <end position="181"/>
    </location>
</feature>
<dbReference type="Pfam" id="PF13561">
    <property type="entry name" value="adh_short_C2"/>
    <property type="match status" value="1"/>
</dbReference>
<dbReference type="Proteomes" id="UP000295709">
    <property type="component" value="Unassembled WGS sequence"/>
</dbReference>
<dbReference type="PRINTS" id="PR00081">
    <property type="entry name" value="GDHRDH"/>
</dbReference>
<comment type="similarity">
    <text evidence="1">Belongs to the short-chain dehydrogenases/reductases (SDR) family.</text>
</comment>
<organism evidence="4 6">
    <name type="scientific">Chryseobacterium daecheongense</name>
    <dbReference type="NCBI Taxonomy" id="192389"/>
    <lineage>
        <taxon>Bacteria</taxon>
        <taxon>Pseudomonadati</taxon>
        <taxon>Bacteroidota</taxon>
        <taxon>Flavobacteriia</taxon>
        <taxon>Flavobacteriales</taxon>
        <taxon>Weeksellaceae</taxon>
        <taxon>Chryseobacterium group</taxon>
        <taxon>Chryseobacterium</taxon>
    </lineage>
</organism>
<evidence type="ECO:0000313" key="5">
    <source>
        <dbReference type="EMBL" id="TDX93065.1"/>
    </source>
</evidence>
<dbReference type="OrthoDB" id="9803333at2"/>
<dbReference type="EMBL" id="RJTX01000002">
    <property type="protein sequence ID" value="ROH97772.1"/>
    <property type="molecule type" value="Genomic_DNA"/>
</dbReference>
<dbReference type="InterPro" id="IPR036291">
    <property type="entry name" value="NAD(P)-bd_dom_sf"/>
</dbReference>
<evidence type="ECO:0000256" key="2">
    <source>
        <dbReference type="ARBA" id="ARBA00023002"/>
    </source>
</evidence>
<dbReference type="GO" id="GO:0016491">
    <property type="term" value="F:oxidoreductase activity"/>
    <property type="evidence" value="ECO:0007669"/>
    <property type="project" value="UniProtKB-KW"/>
</dbReference>
<evidence type="ECO:0000313" key="6">
    <source>
        <dbReference type="Proteomes" id="UP000269375"/>
    </source>
</evidence>
<evidence type="ECO:0000256" key="1">
    <source>
        <dbReference type="ARBA" id="ARBA00006484"/>
    </source>
</evidence>
<dbReference type="AlphaFoldDB" id="A0A3N0VY79"/>
<keyword evidence="7" id="KW-1185">Reference proteome</keyword>
<sequence>MNRTEGILKGKHVMIVGGSSGIGLATAKKAKAEGAIVTIVGFNPDQTERIANENGFEWKASDVTKQEAVKAALSDVRQVDHLVLLAGTFVAGTILEADLDYLHKAFDERIWGALHIIRSLGEKLSPEASITFTSGVLADRPGPGTAILAAASSAVESLARGLALELAPRRVNTVSPGITDSPLLSKSLGSGKEAFVNSIREKLPLKRVATTDHVASAILFLMANEIMTGETMHVDGGQRLI</sequence>
<dbReference type="InterPro" id="IPR051122">
    <property type="entry name" value="SDR_DHRS6-like"/>
</dbReference>
<dbReference type="EMBL" id="SOQW01000002">
    <property type="protein sequence ID" value="TDX93065.1"/>
    <property type="molecule type" value="Genomic_DNA"/>
</dbReference>
<dbReference type="InterPro" id="IPR057326">
    <property type="entry name" value="KR_dom"/>
</dbReference>
<dbReference type="CDD" id="cd05233">
    <property type="entry name" value="SDR_c"/>
    <property type="match status" value="1"/>
</dbReference>
<dbReference type="InterPro" id="IPR002347">
    <property type="entry name" value="SDR_fam"/>
</dbReference>
<reference evidence="5 7" key="2">
    <citation type="submission" date="2019-03" db="EMBL/GenBank/DDBJ databases">
        <title>Genomic Encyclopedia of Archaeal and Bacterial Type Strains, Phase II (KMG-II): from individual species to whole genera.</title>
        <authorList>
            <person name="Goeker M."/>
        </authorList>
    </citation>
    <scope>NUCLEOTIDE SEQUENCE [LARGE SCALE GENOMIC DNA]</scope>
    <source>
        <strain evidence="5 7">DSM 15235</strain>
    </source>
</reference>
<dbReference type="PANTHER" id="PTHR43477:SF1">
    <property type="entry name" value="DIHYDROANTICAPSIN 7-DEHYDROGENASE"/>
    <property type="match status" value="1"/>
</dbReference>
<proteinExistence type="inferred from homology"/>
<keyword evidence="2" id="KW-0560">Oxidoreductase</keyword>
<dbReference type="RefSeq" id="WP_123262987.1">
    <property type="nucleotide sequence ID" value="NZ_RJTX01000002.1"/>
</dbReference>
<comment type="caution">
    <text evidence="4">The sequence shown here is derived from an EMBL/GenBank/DDBJ whole genome shotgun (WGS) entry which is preliminary data.</text>
</comment>
<accession>A0A3N0VY79</accession>
<dbReference type="PANTHER" id="PTHR43477">
    <property type="entry name" value="DIHYDROANTICAPSIN 7-DEHYDROGENASE"/>
    <property type="match status" value="1"/>
</dbReference>
<name>A0A3N0VY79_9FLAO</name>
<dbReference type="Proteomes" id="UP000269375">
    <property type="component" value="Unassembled WGS sequence"/>
</dbReference>
<protein>
    <submittedName>
        <fullName evidence="5">NAD(P)-dependent dehydrogenase (Short-subunit alcohol dehydrogenase family)</fullName>
    </submittedName>
    <submittedName>
        <fullName evidence="4">SDR family oxidoreductase</fullName>
    </submittedName>
</protein>
<dbReference type="SMART" id="SM00822">
    <property type="entry name" value="PKS_KR"/>
    <property type="match status" value="1"/>
</dbReference>
<evidence type="ECO:0000313" key="7">
    <source>
        <dbReference type="Proteomes" id="UP000295709"/>
    </source>
</evidence>
<evidence type="ECO:0000313" key="4">
    <source>
        <dbReference type="EMBL" id="ROH97772.1"/>
    </source>
</evidence>
<reference evidence="4" key="1">
    <citation type="submission" date="2018-11" db="EMBL/GenBank/DDBJ databases">
        <title>Proposal to divide the Flavobacteriaceae and reorganize its genera based on Amino Acid Identity values calculated from whole genome sequences.</title>
        <authorList>
            <person name="Nicholson A.C."/>
            <person name="Gulvik C.A."/>
            <person name="Whitney A.M."/>
            <person name="Humrighouse B.W."/>
            <person name="Bell M."/>
            <person name="Holmes B."/>
            <person name="Steigerwalt A."/>
            <person name="Villarma A."/>
            <person name="Sheth M."/>
            <person name="Batra D."/>
            <person name="Pryor J."/>
            <person name="Bernardet J.-F."/>
            <person name="Hugo C."/>
            <person name="Kampfer P."/>
            <person name="Newman J."/>
            <person name="Mcquiston J.R."/>
        </authorList>
    </citation>
    <scope>NUCLEOTIDE SEQUENCE</scope>
    <source>
        <strain evidence="4">DSM 15235</strain>
    </source>
</reference>
<evidence type="ECO:0000259" key="3">
    <source>
        <dbReference type="SMART" id="SM00822"/>
    </source>
</evidence>
<gene>
    <name evidence="5" type="ORF">BCF50_2014</name>
    <name evidence="4" type="ORF">EGI05_10415</name>
</gene>